<evidence type="ECO:0000313" key="8">
    <source>
        <dbReference type="EMBL" id="KAA0190818.1"/>
    </source>
</evidence>
<feature type="transmembrane region" description="Helical" evidence="7">
    <location>
        <begin position="103"/>
        <end position="126"/>
    </location>
</feature>
<feature type="transmembrane region" description="Helical" evidence="7">
    <location>
        <begin position="73"/>
        <end position="91"/>
    </location>
</feature>
<evidence type="ECO:0000256" key="7">
    <source>
        <dbReference type="SAM" id="Phobius"/>
    </source>
</evidence>
<feature type="transmembrane region" description="Helical" evidence="7">
    <location>
        <begin position="199"/>
        <end position="219"/>
    </location>
</feature>
<evidence type="ECO:0000256" key="3">
    <source>
        <dbReference type="ARBA" id="ARBA00022692"/>
    </source>
</evidence>
<sequence length="454" mass="51664">MRKNSLQRWFAALKFMGLYLERGNLVAAPDHRGEIARNVDSYDRGGSKPRIQAKWIDRNQTTKASFFGNLMKLTWYLAMNALYLACSFYVFSTRDYSDGSMNGIFFIAWYVISPVMVTFSSIKCLFSQRTFTELSKVIASIYCAEPSLAMRPNKFTPNSCLVICLAAARTTQICLFIKNWISIQNLSNKDRLITLCDQIAFCVFWALSFVLILSFNFYVGVLTERLEETSDQLVNYGTSYSKYDTVMETYPSKPIPVPSIAQRNAVRPQPSYSSFLRGIERQLLLIDQAIELITRVYSWTLIFLTIWFLTDLLFGIYLLMTPLESKGSSHDISVYLILITEALCFLFLMNNPADALTEAEEEFMVNLRMFIYRLPDEELLKPYTGIVLSLLRPRQLTLCNFGTVGRSSFLNTLAFMLSYVVVIIQFRDALPPAQPSTLPANATVTSSNAPITPN</sequence>
<reference evidence="8" key="3">
    <citation type="submission" date="2019-06" db="EMBL/GenBank/DDBJ databases">
        <authorList>
            <person name="Poynton C."/>
            <person name="Hasenbein S."/>
            <person name="Benoit J.B."/>
            <person name="Sepulveda M.S."/>
            <person name="Poelchau M.F."/>
            <person name="Murali S.C."/>
            <person name="Chen S."/>
            <person name="Glastad K.M."/>
            <person name="Werren J.H."/>
            <person name="Vineis J.H."/>
            <person name="Bowen J.L."/>
            <person name="Friedrich M."/>
            <person name="Jones J."/>
            <person name="Robertson H.M."/>
            <person name="Feyereisen R."/>
            <person name="Mechler-Hickson A."/>
            <person name="Mathers N."/>
            <person name="Lee C.E."/>
            <person name="Colbourne J.K."/>
            <person name="Biales A."/>
            <person name="Johnston J.S."/>
            <person name="Wellborn G.A."/>
            <person name="Rosendale A.J."/>
            <person name="Cridge A.G."/>
            <person name="Munoz-Torres M.C."/>
            <person name="Bain P.A."/>
            <person name="Manny A.R."/>
            <person name="Major K.M."/>
            <person name="Lambert F.N."/>
            <person name="Vulpe C.D."/>
            <person name="Tuck P."/>
            <person name="Blalock B.J."/>
            <person name="Lin Y.-Y."/>
            <person name="Smith M.E."/>
            <person name="Ochoa-Acuna H."/>
            <person name="Chen M.-J.M."/>
            <person name="Childers C.P."/>
            <person name="Qu J."/>
            <person name="Dugan S."/>
            <person name="Lee S.L."/>
            <person name="Chao H."/>
            <person name="Dinh H."/>
            <person name="Han Y."/>
            <person name="Doddapaneni H."/>
            <person name="Worley K.C."/>
            <person name="Muzny D.M."/>
            <person name="Gibbs R.A."/>
            <person name="Richards S."/>
        </authorList>
    </citation>
    <scope>NUCLEOTIDE SEQUENCE</scope>
    <source>
        <strain evidence="8">HAZT.00-mixed</strain>
        <tissue evidence="8">Whole organism</tissue>
    </source>
</reference>
<keyword evidence="4 7" id="KW-1133">Transmembrane helix</keyword>
<evidence type="ECO:0000256" key="1">
    <source>
        <dbReference type="ARBA" id="ARBA00004651"/>
    </source>
</evidence>
<reference evidence="8" key="2">
    <citation type="journal article" date="2018" name="Environ. Sci. Technol.">
        <title>The Toxicogenome of Hyalella azteca: A Model for Sediment Ecotoxicology and Evolutionary Toxicology.</title>
        <authorList>
            <person name="Poynton H.C."/>
            <person name="Hasenbein S."/>
            <person name="Benoit J.B."/>
            <person name="Sepulveda M.S."/>
            <person name="Poelchau M.F."/>
            <person name="Hughes D.S.T."/>
            <person name="Murali S.C."/>
            <person name="Chen S."/>
            <person name="Glastad K.M."/>
            <person name="Goodisman M.A.D."/>
            <person name="Werren J.H."/>
            <person name="Vineis J.H."/>
            <person name="Bowen J.L."/>
            <person name="Friedrich M."/>
            <person name="Jones J."/>
            <person name="Robertson H.M."/>
            <person name="Feyereisen R."/>
            <person name="Mechler-Hickson A."/>
            <person name="Mathers N."/>
            <person name="Lee C.E."/>
            <person name="Colbourne J.K."/>
            <person name="Biales A."/>
            <person name="Johnston J.S."/>
            <person name="Wellborn G.A."/>
            <person name="Rosendale A.J."/>
            <person name="Cridge A.G."/>
            <person name="Munoz-Torres M.C."/>
            <person name="Bain P.A."/>
            <person name="Manny A.R."/>
            <person name="Major K.M."/>
            <person name="Lambert F.N."/>
            <person name="Vulpe C.D."/>
            <person name="Tuck P."/>
            <person name="Blalock B.J."/>
            <person name="Lin Y.Y."/>
            <person name="Smith M.E."/>
            <person name="Ochoa-Acuna H."/>
            <person name="Chen M.M."/>
            <person name="Childers C.P."/>
            <person name="Qu J."/>
            <person name="Dugan S."/>
            <person name="Lee S.L."/>
            <person name="Chao H."/>
            <person name="Dinh H."/>
            <person name="Han Y."/>
            <person name="Doddapaneni H."/>
            <person name="Worley K.C."/>
            <person name="Muzny D.M."/>
            <person name="Gibbs R.A."/>
            <person name="Richards S."/>
        </authorList>
    </citation>
    <scope>NUCLEOTIDE SEQUENCE</scope>
    <source>
        <strain evidence="8">HAZT.00-mixed</strain>
        <tissue evidence="8">Whole organism</tissue>
    </source>
</reference>
<dbReference type="Proteomes" id="UP000711488">
    <property type="component" value="Unassembled WGS sequence"/>
</dbReference>
<reference evidence="8" key="1">
    <citation type="submission" date="2014-08" db="EMBL/GenBank/DDBJ databases">
        <authorList>
            <person name="Murali S."/>
            <person name="Richards S."/>
            <person name="Bandaranaike D."/>
            <person name="Bellair M."/>
            <person name="Blankenburg K."/>
            <person name="Chao H."/>
            <person name="Dinh H."/>
            <person name="Doddapaneni H."/>
            <person name="Dugan-Rocha S."/>
            <person name="Elkadiri S."/>
            <person name="Gnanaolivu R."/>
            <person name="Hughes D."/>
            <person name="Lee S."/>
            <person name="Li M."/>
            <person name="Ming W."/>
            <person name="Munidasa M."/>
            <person name="Muniz J."/>
            <person name="Nguyen L."/>
            <person name="Osuji N."/>
            <person name="Pu L.-L."/>
            <person name="Puazo M."/>
            <person name="Skinner E."/>
            <person name="Qu C."/>
            <person name="Quiroz J."/>
            <person name="Raj R."/>
            <person name="Weissenberger G."/>
            <person name="Xin Y."/>
            <person name="Zou X."/>
            <person name="Han Y."/>
            <person name="Worley K."/>
            <person name="Muzny D."/>
            <person name="Gibbs R."/>
        </authorList>
    </citation>
    <scope>NUCLEOTIDE SEQUENCE</scope>
    <source>
        <strain evidence="8">HAZT.00-mixed</strain>
        <tissue evidence="8">Whole organism</tissue>
    </source>
</reference>
<keyword evidence="6 8" id="KW-0675">Receptor</keyword>
<evidence type="ECO:0000256" key="4">
    <source>
        <dbReference type="ARBA" id="ARBA00022989"/>
    </source>
</evidence>
<protein>
    <submittedName>
        <fullName evidence="8">Gustatory receptor 93</fullName>
    </submittedName>
</protein>
<organism evidence="8">
    <name type="scientific">Hyalella azteca</name>
    <name type="common">Amphipod</name>
    <dbReference type="NCBI Taxonomy" id="294128"/>
    <lineage>
        <taxon>Eukaryota</taxon>
        <taxon>Metazoa</taxon>
        <taxon>Ecdysozoa</taxon>
        <taxon>Arthropoda</taxon>
        <taxon>Crustacea</taxon>
        <taxon>Multicrustacea</taxon>
        <taxon>Malacostraca</taxon>
        <taxon>Eumalacostraca</taxon>
        <taxon>Peracarida</taxon>
        <taxon>Amphipoda</taxon>
        <taxon>Senticaudata</taxon>
        <taxon>Talitrida</taxon>
        <taxon>Talitroidea</taxon>
        <taxon>Hyalellidae</taxon>
        <taxon>Hyalella</taxon>
    </lineage>
</organism>
<keyword evidence="3 7" id="KW-0812">Transmembrane</keyword>
<dbReference type="EMBL" id="JQDR03012746">
    <property type="protein sequence ID" value="KAA0190818.1"/>
    <property type="molecule type" value="Genomic_DNA"/>
</dbReference>
<dbReference type="InterPro" id="IPR013604">
    <property type="entry name" value="7TM_chemorcpt"/>
</dbReference>
<dbReference type="GO" id="GO:0005886">
    <property type="term" value="C:plasma membrane"/>
    <property type="evidence" value="ECO:0007669"/>
    <property type="project" value="UniProtKB-SubCell"/>
</dbReference>
<dbReference type="GO" id="GO:0030425">
    <property type="term" value="C:dendrite"/>
    <property type="evidence" value="ECO:0007669"/>
    <property type="project" value="TreeGrafter"/>
</dbReference>
<name>A0A6A0GWN0_HYAAZ</name>
<gene>
    <name evidence="8" type="ORF">HAZT_HAZT011825</name>
</gene>
<dbReference type="AlphaFoldDB" id="A0A6A0GWN0"/>
<dbReference type="PANTHER" id="PTHR21143:SF121">
    <property type="entry name" value="GUSTATORY AND ODORANT RECEPTOR 21A"/>
    <property type="match status" value="1"/>
</dbReference>
<evidence type="ECO:0000256" key="6">
    <source>
        <dbReference type="ARBA" id="ARBA00023170"/>
    </source>
</evidence>
<accession>A0A6A0GWN0</accession>
<evidence type="ECO:0000256" key="2">
    <source>
        <dbReference type="ARBA" id="ARBA00022475"/>
    </source>
</evidence>
<evidence type="ECO:0000256" key="5">
    <source>
        <dbReference type="ARBA" id="ARBA00023136"/>
    </source>
</evidence>
<comment type="subcellular location">
    <subcellularLocation>
        <location evidence="1">Cell membrane</location>
        <topology evidence="1">Multi-pass membrane protein</topology>
    </subcellularLocation>
</comment>
<dbReference type="GO" id="GO:0043025">
    <property type="term" value="C:neuronal cell body"/>
    <property type="evidence" value="ECO:0007669"/>
    <property type="project" value="TreeGrafter"/>
</dbReference>
<dbReference type="PANTHER" id="PTHR21143">
    <property type="entry name" value="INVERTEBRATE GUSTATORY RECEPTOR"/>
    <property type="match status" value="1"/>
</dbReference>
<feature type="transmembrane region" description="Helical" evidence="7">
    <location>
        <begin position="296"/>
        <end position="320"/>
    </location>
</feature>
<dbReference type="Pfam" id="PF08395">
    <property type="entry name" value="7tm_7"/>
    <property type="match status" value="1"/>
</dbReference>
<feature type="transmembrane region" description="Helical" evidence="7">
    <location>
        <begin position="408"/>
        <end position="426"/>
    </location>
</feature>
<proteinExistence type="predicted"/>
<dbReference type="GO" id="GO:0030424">
    <property type="term" value="C:axon"/>
    <property type="evidence" value="ECO:0007669"/>
    <property type="project" value="TreeGrafter"/>
</dbReference>
<keyword evidence="5 7" id="KW-0472">Membrane</keyword>
<dbReference type="GO" id="GO:0050909">
    <property type="term" value="P:sensory perception of taste"/>
    <property type="evidence" value="ECO:0007669"/>
    <property type="project" value="InterPro"/>
</dbReference>
<keyword evidence="2" id="KW-1003">Cell membrane</keyword>
<comment type="caution">
    <text evidence="8">The sequence shown here is derived from an EMBL/GenBank/DDBJ whole genome shotgun (WGS) entry which is preliminary data.</text>
</comment>
<feature type="transmembrane region" description="Helical" evidence="7">
    <location>
        <begin position="332"/>
        <end position="349"/>
    </location>
</feature>